<dbReference type="Proteomes" id="UP000030764">
    <property type="component" value="Unassembled WGS sequence"/>
</dbReference>
<sequence length="68" mass="7557">MSFAYLLPGSGEHLWHQAFNWLSAELFVANQYRDGYEQVGSNPIMQTINTVNVVLVKAVSSQSVQNNG</sequence>
<evidence type="ECO:0000313" key="2">
    <source>
        <dbReference type="Proteomes" id="UP000030764"/>
    </source>
</evidence>
<reference evidence="1 2" key="1">
    <citation type="journal article" date="2014" name="Nat. Genet.">
        <title>Genome and transcriptome of the porcine whipworm Trichuris suis.</title>
        <authorList>
            <person name="Jex A.R."/>
            <person name="Nejsum P."/>
            <person name="Schwarz E.M."/>
            <person name="Hu L."/>
            <person name="Young N.D."/>
            <person name="Hall R.S."/>
            <person name="Korhonen P.K."/>
            <person name="Liao S."/>
            <person name="Thamsborg S."/>
            <person name="Xia J."/>
            <person name="Xu P."/>
            <person name="Wang S."/>
            <person name="Scheerlinck J.P."/>
            <person name="Hofmann A."/>
            <person name="Sternberg P.W."/>
            <person name="Wang J."/>
            <person name="Gasser R.B."/>
        </authorList>
    </citation>
    <scope>NUCLEOTIDE SEQUENCE [LARGE SCALE GENOMIC DNA]</scope>
    <source>
        <strain evidence="1">DCEP-RM93M</strain>
    </source>
</reference>
<feature type="non-terminal residue" evidence="1">
    <location>
        <position position="68"/>
    </location>
</feature>
<gene>
    <name evidence="1" type="ORF">M513_05288</name>
</gene>
<organism evidence="1 2">
    <name type="scientific">Trichuris suis</name>
    <name type="common">pig whipworm</name>
    <dbReference type="NCBI Taxonomy" id="68888"/>
    <lineage>
        <taxon>Eukaryota</taxon>
        <taxon>Metazoa</taxon>
        <taxon>Ecdysozoa</taxon>
        <taxon>Nematoda</taxon>
        <taxon>Enoplea</taxon>
        <taxon>Dorylaimia</taxon>
        <taxon>Trichinellida</taxon>
        <taxon>Trichuridae</taxon>
        <taxon>Trichuris</taxon>
    </lineage>
</organism>
<proteinExistence type="predicted"/>
<accession>A0A085M986</accession>
<dbReference type="EMBL" id="KL363213">
    <property type="protein sequence ID" value="KFD53782.1"/>
    <property type="molecule type" value="Genomic_DNA"/>
</dbReference>
<keyword evidence="2" id="KW-1185">Reference proteome</keyword>
<name>A0A085M986_9BILA</name>
<dbReference type="AlphaFoldDB" id="A0A085M986"/>
<evidence type="ECO:0000313" key="1">
    <source>
        <dbReference type="EMBL" id="KFD53782.1"/>
    </source>
</evidence>
<protein>
    <submittedName>
        <fullName evidence="1">Uncharacterized protein</fullName>
    </submittedName>
</protein>